<evidence type="ECO:0000256" key="2">
    <source>
        <dbReference type="SAM" id="Phobius"/>
    </source>
</evidence>
<keyword evidence="2" id="KW-0812">Transmembrane</keyword>
<dbReference type="Pfam" id="PF02009">
    <property type="entry name" value="RIFIN"/>
    <property type="match status" value="1"/>
</dbReference>
<feature type="signal peptide" evidence="3">
    <location>
        <begin position="1"/>
        <end position="22"/>
    </location>
</feature>
<evidence type="ECO:0008006" key="5">
    <source>
        <dbReference type="Google" id="ProtNLM"/>
    </source>
</evidence>
<keyword evidence="3" id="KW-0732">Signal</keyword>
<dbReference type="InterPro" id="IPR006373">
    <property type="entry name" value="VSA_Rifin"/>
</dbReference>
<dbReference type="EMBL" id="KE123479">
    <property type="protein sequence ID" value="EUT91017.1"/>
    <property type="molecule type" value="Genomic_DNA"/>
</dbReference>
<evidence type="ECO:0000256" key="3">
    <source>
        <dbReference type="SAM" id="SignalP"/>
    </source>
</evidence>
<organism evidence="4">
    <name type="scientific">Plasmodium falciparum Santa Lucia</name>
    <dbReference type="NCBI Taxonomy" id="478859"/>
    <lineage>
        <taxon>Eukaryota</taxon>
        <taxon>Sar</taxon>
        <taxon>Alveolata</taxon>
        <taxon>Apicomplexa</taxon>
        <taxon>Aconoidasida</taxon>
        <taxon>Haemosporida</taxon>
        <taxon>Plasmodiidae</taxon>
        <taxon>Plasmodium</taxon>
        <taxon>Plasmodium (Laverania)</taxon>
    </lineage>
</organism>
<evidence type="ECO:0000313" key="4">
    <source>
        <dbReference type="EMBL" id="EUT91017.1"/>
    </source>
</evidence>
<feature type="coiled-coil region" evidence="1">
    <location>
        <begin position="68"/>
        <end position="95"/>
    </location>
</feature>
<gene>
    <name evidence="4" type="ORF">PFAG_00844</name>
</gene>
<dbReference type="NCBIfam" id="TIGR01477">
    <property type="entry name" value="RIFIN"/>
    <property type="match status" value="1"/>
</dbReference>
<dbReference type="AlphaFoldDB" id="W7GBB9"/>
<dbReference type="Proteomes" id="UP000030666">
    <property type="component" value="Unassembled WGS sequence"/>
</dbReference>
<name>W7GBB9_PLAFA</name>
<keyword evidence="2" id="KW-0472">Membrane</keyword>
<feature type="transmembrane region" description="Helical" evidence="2">
    <location>
        <begin position="271"/>
        <end position="293"/>
    </location>
</feature>
<keyword evidence="1" id="KW-0175">Coiled coil</keyword>
<protein>
    <recommendedName>
        <fullName evidence="5">Surface antigen</fullName>
    </recommendedName>
</protein>
<proteinExistence type="predicted"/>
<accession>W7GBB9</accession>
<keyword evidence="2" id="KW-1133">Transmembrane helix</keyword>
<reference evidence="4" key="1">
    <citation type="submission" date="2013-02" db="EMBL/GenBank/DDBJ databases">
        <title>The Genome Sequence of Plasmodium falciparum Santa Lucia.</title>
        <authorList>
            <consortium name="The Broad Institute Genome Sequencing Platform"/>
            <consortium name="The Broad Institute Genome Sequencing Center for Infectious Disease"/>
            <person name="Neafsey D."/>
            <person name="Cheeseman I."/>
            <person name="Volkman S."/>
            <person name="Adams J."/>
            <person name="Walker B."/>
            <person name="Young S.K."/>
            <person name="Zeng Q."/>
            <person name="Gargeya S."/>
            <person name="Fitzgerald M."/>
            <person name="Haas B."/>
            <person name="Abouelleil A."/>
            <person name="Alvarado L."/>
            <person name="Arachchi H.M."/>
            <person name="Berlin A.M."/>
            <person name="Chapman S.B."/>
            <person name="Dewar J."/>
            <person name="Goldberg J."/>
            <person name="Griggs A."/>
            <person name="Gujja S."/>
            <person name="Hansen M."/>
            <person name="Howarth C."/>
            <person name="Imamovic A."/>
            <person name="Larimer J."/>
            <person name="McCowan C."/>
            <person name="Murphy C."/>
            <person name="Neiman D."/>
            <person name="Pearson M."/>
            <person name="Priest M."/>
            <person name="Roberts A."/>
            <person name="Saif S."/>
            <person name="Shea T."/>
            <person name="Sisk P."/>
            <person name="Sykes S."/>
            <person name="Wortman J."/>
            <person name="Nusbaum C."/>
            <person name="Birren B."/>
        </authorList>
    </citation>
    <scope>NUCLEOTIDE SEQUENCE [LARGE SCALE GENOMIC DNA]</scope>
    <source>
        <strain evidence="4">Santa Lucia</strain>
    </source>
</reference>
<sequence>MKLHCSKILLFSFQLNILITSSYVNNKNKPYITPHTSAITSRVLNECDLYMPNYDKDADMKSVKENFDRQSSRRFEEYEERIQEKRRKCKEQCDKDIQEIILKDKIDKSLAEKVEQGCLKCGCGLGGVAACVGLFGGLGTYGWEISATAAAYETAKQAGIQAGIQAVIAEIKKTNAFRDIWHVEWKNIINVSNYSTFDGLVESVNVAMDSIGKPCISHGYERACSGISNGGDYFFSSALKASKDATALTTESTKTAKLGEVTTASSNAYGAIGYSVTVLLIIVLIMVIIYLILRYRRKKKMNKKLQYTKLLNQ</sequence>
<evidence type="ECO:0000256" key="1">
    <source>
        <dbReference type="SAM" id="Coils"/>
    </source>
</evidence>
<feature type="chain" id="PRO_5004895461" description="Surface antigen" evidence="3">
    <location>
        <begin position="23"/>
        <end position="313"/>
    </location>
</feature>